<gene>
    <name evidence="4" type="ORF">IW256_000769</name>
</gene>
<dbReference type="GO" id="GO:0016491">
    <property type="term" value="F:oxidoreductase activity"/>
    <property type="evidence" value="ECO:0007669"/>
    <property type="project" value="UniProtKB-KW"/>
</dbReference>
<keyword evidence="2" id="KW-0560">Oxidoreductase</keyword>
<feature type="domain" description="Ketoreductase" evidence="3">
    <location>
        <begin position="3"/>
        <end position="182"/>
    </location>
</feature>
<sequence>MTRTALVTGAASGLGRLAAQRLAAAGWDVVAVDRDEDGLAATALRSPNTRARVCDVADAAAVASVAAETGPVHRVVHAAAVSPLVPALEQPLDEVERVLRIDFLGTVNVVRATLPGMLERDRGELVLFSSLASWMHAAGSSAYAAAKAAINAYAETLRLEHRRSAVRIRVVCPRQVDTPAFRAALAANPGLTGGLKPLAPGAVLDAVDRSLAARDGLYVFPDALTRTLVRVKRHAPGLAARLLEKVAAAD</sequence>
<dbReference type="PRINTS" id="PR00081">
    <property type="entry name" value="GDHRDH"/>
</dbReference>
<evidence type="ECO:0000313" key="4">
    <source>
        <dbReference type="EMBL" id="MBG6086656.1"/>
    </source>
</evidence>
<name>A0A931DFL4_9ACTN</name>
<dbReference type="Gene3D" id="3.40.50.720">
    <property type="entry name" value="NAD(P)-binding Rossmann-like Domain"/>
    <property type="match status" value="1"/>
</dbReference>
<dbReference type="InterPro" id="IPR036291">
    <property type="entry name" value="NAD(P)-bd_dom_sf"/>
</dbReference>
<reference evidence="4" key="1">
    <citation type="submission" date="2020-11" db="EMBL/GenBank/DDBJ databases">
        <title>Sequencing the genomes of 1000 actinobacteria strains.</title>
        <authorList>
            <person name="Klenk H.-P."/>
        </authorList>
    </citation>
    <scope>NUCLEOTIDE SEQUENCE</scope>
    <source>
        <strain evidence="4">DSM 43175</strain>
    </source>
</reference>
<dbReference type="SUPFAM" id="SSF51735">
    <property type="entry name" value="NAD(P)-binding Rossmann-fold domains"/>
    <property type="match status" value="1"/>
</dbReference>
<dbReference type="InterPro" id="IPR002347">
    <property type="entry name" value="SDR_fam"/>
</dbReference>
<comment type="similarity">
    <text evidence="1">Belongs to the short-chain dehydrogenases/reductases (SDR) family.</text>
</comment>
<dbReference type="InterPro" id="IPR020904">
    <property type="entry name" value="Sc_DH/Rdtase_CS"/>
</dbReference>
<evidence type="ECO:0000259" key="3">
    <source>
        <dbReference type="SMART" id="SM00822"/>
    </source>
</evidence>
<dbReference type="CDD" id="cd05233">
    <property type="entry name" value="SDR_c"/>
    <property type="match status" value="1"/>
</dbReference>
<evidence type="ECO:0000313" key="5">
    <source>
        <dbReference type="Proteomes" id="UP000614047"/>
    </source>
</evidence>
<comment type="caution">
    <text evidence="4">The sequence shown here is derived from an EMBL/GenBank/DDBJ whole genome shotgun (WGS) entry which is preliminary data.</text>
</comment>
<keyword evidence="5" id="KW-1185">Reference proteome</keyword>
<dbReference type="PANTHER" id="PTHR44196:SF1">
    <property type="entry name" value="DEHYDROGENASE_REDUCTASE SDR FAMILY MEMBER 7B"/>
    <property type="match status" value="1"/>
</dbReference>
<dbReference type="Proteomes" id="UP000614047">
    <property type="component" value="Unassembled WGS sequence"/>
</dbReference>
<dbReference type="Pfam" id="PF00106">
    <property type="entry name" value="adh_short"/>
    <property type="match status" value="1"/>
</dbReference>
<protein>
    <submittedName>
        <fullName evidence="4">NAD(P)-dependent dehydrogenase (Short-subunit alcohol dehydrogenase family)</fullName>
    </submittedName>
</protein>
<dbReference type="PANTHER" id="PTHR44196">
    <property type="entry name" value="DEHYDROGENASE/REDUCTASE SDR FAMILY MEMBER 7B"/>
    <property type="match status" value="1"/>
</dbReference>
<dbReference type="RefSeq" id="WP_197009624.1">
    <property type="nucleotide sequence ID" value="NZ_BAABES010000007.1"/>
</dbReference>
<dbReference type="PROSITE" id="PS00061">
    <property type="entry name" value="ADH_SHORT"/>
    <property type="match status" value="1"/>
</dbReference>
<accession>A0A931DFL4</accession>
<dbReference type="GO" id="GO:0016020">
    <property type="term" value="C:membrane"/>
    <property type="evidence" value="ECO:0007669"/>
    <property type="project" value="TreeGrafter"/>
</dbReference>
<proteinExistence type="inferred from homology"/>
<dbReference type="SMART" id="SM00822">
    <property type="entry name" value="PKS_KR"/>
    <property type="match status" value="1"/>
</dbReference>
<dbReference type="AlphaFoldDB" id="A0A931DFL4"/>
<dbReference type="EMBL" id="JADOUA010000001">
    <property type="protein sequence ID" value="MBG6086656.1"/>
    <property type="molecule type" value="Genomic_DNA"/>
</dbReference>
<organism evidence="4 5">
    <name type="scientific">Actinomadura viridis</name>
    <dbReference type="NCBI Taxonomy" id="58110"/>
    <lineage>
        <taxon>Bacteria</taxon>
        <taxon>Bacillati</taxon>
        <taxon>Actinomycetota</taxon>
        <taxon>Actinomycetes</taxon>
        <taxon>Streptosporangiales</taxon>
        <taxon>Thermomonosporaceae</taxon>
        <taxon>Actinomadura</taxon>
    </lineage>
</organism>
<evidence type="ECO:0000256" key="2">
    <source>
        <dbReference type="ARBA" id="ARBA00023002"/>
    </source>
</evidence>
<evidence type="ECO:0000256" key="1">
    <source>
        <dbReference type="ARBA" id="ARBA00006484"/>
    </source>
</evidence>
<dbReference type="InterPro" id="IPR057326">
    <property type="entry name" value="KR_dom"/>
</dbReference>